<evidence type="ECO:0000256" key="1">
    <source>
        <dbReference type="SAM" id="Phobius"/>
    </source>
</evidence>
<protein>
    <submittedName>
        <fullName evidence="2">Uncharacterized protein</fullName>
    </submittedName>
</protein>
<keyword evidence="3" id="KW-1185">Reference proteome</keyword>
<feature type="transmembrane region" description="Helical" evidence="1">
    <location>
        <begin position="171"/>
        <end position="190"/>
    </location>
</feature>
<gene>
    <name evidence="2" type="ORF">VHEMI10346</name>
</gene>
<keyword evidence="1" id="KW-0472">Membrane</keyword>
<name>A0A0A1TS05_9HYPO</name>
<keyword evidence="1" id="KW-1133">Transmembrane helix</keyword>
<keyword evidence="1" id="KW-0812">Transmembrane</keyword>
<dbReference type="EMBL" id="CDHN01000007">
    <property type="protein sequence ID" value="CEJ94838.1"/>
    <property type="molecule type" value="Genomic_DNA"/>
</dbReference>
<accession>A0A0A1TS05</accession>
<feature type="transmembrane region" description="Helical" evidence="1">
    <location>
        <begin position="49"/>
        <end position="69"/>
    </location>
</feature>
<proteinExistence type="predicted"/>
<evidence type="ECO:0000313" key="3">
    <source>
        <dbReference type="Proteomes" id="UP000039046"/>
    </source>
</evidence>
<dbReference type="Proteomes" id="UP000039046">
    <property type="component" value="Unassembled WGS sequence"/>
</dbReference>
<dbReference type="AlphaFoldDB" id="A0A0A1TS05"/>
<reference evidence="2 3" key="1">
    <citation type="journal article" date="2015" name="Genome Announc.">
        <title>Draft Genome Sequence and Gene Annotation of the Entomopathogenic Fungus Verticillium hemipterigenum.</title>
        <authorList>
            <person name="Horn F."/>
            <person name="Habel A."/>
            <person name="Scharf D.H."/>
            <person name="Dworschak J."/>
            <person name="Brakhage A.A."/>
            <person name="Guthke R."/>
            <person name="Hertweck C."/>
            <person name="Linde J."/>
        </authorList>
    </citation>
    <scope>NUCLEOTIDE SEQUENCE [LARGE SCALE GENOMIC DNA]</scope>
</reference>
<sequence>MKSNTQTRLAIKRAGPAFPTLRLSSSSSHSKDPEILELLSIPNLKDGRVVIFWLLQLVSAISFITWLGIANYVSKDRNQPITSPKSTNTTLPGNITTVRDIGYRSNSMAMLMSVDVWFALGTMASLDAFAIVFNFIRALINRFHYAVSLRMMFLASIAALYVWFWRSGGSTYVSSRLVALLLGTAVYFGFGKLLDKCEEPLPIANAACHEGTIQQYRTAGFGLVLSAIVPSTWSSLIPICHAAFEAVFLAAIGASRTPRYIVLSSSVLQSTICLHWGVRPLSTSLSLSVPPCVFVASLLGARLLLDGHLPTVFRHSREL</sequence>
<feature type="transmembrane region" description="Helical" evidence="1">
    <location>
        <begin position="116"/>
        <end position="136"/>
    </location>
</feature>
<feature type="transmembrane region" description="Helical" evidence="1">
    <location>
        <begin position="143"/>
        <end position="165"/>
    </location>
</feature>
<organism evidence="2 3">
    <name type="scientific">[Torrubiella] hemipterigena</name>
    <dbReference type="NCBI Taxonomy" id="1531966"/>
    <lineage>
        <taxon>Eukaryota</taxon>
        <taxon>Fungi</taxon>
        <taxon>Dikarya</taxon>
        <taxon>Ascomycota</taxon>
        <taxon>Pezizomycotina</taxon>
        <taxon>Sordariomycetes</taxon>
        <taxon>Hypocreomycetidae</taxon>
        <taxon>Hypocreales</taxon>
        <taxon>Clavicipitaceae</taxon>
        <taxon>Clavicipitaceae incertae sedis</taxon>
        <taxon>'Torrubiella' clade</taxon>
    </lineage>
</organism>
<dbReference type="HOGENOM" id="CLU_872051_0_0_1"/>
<evidence type="ECO:0000313" key="2">
    <source>
        <dbReference type="EMBL" id="CEJ94838.1"/>
    </source>
</evidence>
<dbReference type="OrthoDB" id="4923343at2759"/>